<proteinExistence type="predicted"/>
<organism evidence="1 3">
    <name type="scientific">Lactobacillus gigeriorum DSM 23908 = CRBIP 24.85</name>
    <dbReference type="NCBI Taxonomy" id="1423751"/>
    <lineage>
        <taxon>Bacteria</taxon>
        <taxon>Bacillati</taxon>
        <taxon>Bacillota</taxon>
        <taxon>Bacilli</taxon>
        <taxon>Lactobacillales</taxon>
        <taxon>Lactobacillaceae</taxon>
        <taxon>Lactobacillus</taxon>
    </lineage>
</organism>
<evidence type="ECO:0000313" key="2">
    <source>
        <dbReference type="EMBL" id="CCI87617.1"/>
    </source>
</evidence>
<evidence type="ECO:0000313" key="1">
    <source>
        <dbReference type="EMBL" id="CCI86949.1"/>
    </source>
</evidence>
<gene>
    <name evidence="1" type="ORF">BN52_01190</name>
    <name evidence="2" type="ORF">BN52_09445</name>
</gene>
<dbReference type="EMBL" id="CAKC01000044">
    <property type="protein sequence ID" value="CCI86949.1"/>
    <property type="molecule type" value="Genomic_DNA"/>
</dbReference>
<protein>
    <submittedName>
        <fullName evidence="1">Uncharacterized protein</fullName>
    </submittedName>
</protein>
<evidence type="ECO:0000313" key="3">
    <source>
        <dbReference type="Proteomes" id="UP000009326"/>
    </source>
</evidence>
<dbReference type="Proteomes" id="UP000009326">
    <property type="component" value="Unassembled WGS sequence"/>
</dbReference>
<dbReference type="AlphaFoldDB" id="I7KNW3"/>
<sequence>MAKLKKTSKLEIKNLEVTFKFGFPWVIALEIKITAGRSE</sequence>
<dbReference type="EMBL" id="CAKC01000085">
    <property type="protein sequence ID" value="CCI87617.1"/>
    <property type="molecule type" value="Genomic_DNA"/>
</dbReference>
<reference evidence="1 3" key="1">
    <citation type="submission" date="2012-06" db="EMBL/GenBank/DDBJ databases">
        <title>Draft genome sequence of Lactobacillus gigeriorum CRBIP 24.85T, isolated from chicken crop.</title>
        <authorList>
            <person name="Cousin S."/>
            <person name="Ma L."/>
            <person name="Creno S."/>
            <person name="Clermont D."/>
            <person name="Loux V."/>
            <person name="Bizet C."/>
            <person name="Bouchier C."/>
        </authorList>
    </citation>
    <scope>NUCLEOTIDE SEQUENCE [LARGE SCALE GENOMIC DNA]</scope>
    <source>
        <strain evidence="3">CRBIP 24.85T</strain>
        <strain evidence="1">Type strain: CRBIP 24.85</strain>
    </source>
</reference>
<comment type="caution">
    <text evidence="1">The sequence shown here is derived from an EMBL/GenBank/DDBJ whole genome shotgun (WGS) entry which is preliminary data.</text>
</comment>
<accession>I7KNW3</accession>
<name>I7KNW3_9LACO</name>